<organism evidence="1">
    <name type="scientific">Gibberella zeae</name>
    <name type="common">Wheat head blight fungus</name>
    <name type="synonym">Fusarium graminearum</name>
    <dbReference type="NCBI Taxonomy" id="5518"/>
    <lineage>
        <taxon>Eukaryota</taxon>
        <taxon>Fungi</taxon>
        <taxon>Dikarya</taxon>
        <taxon>Ascomycota</taxon>
        <taxon>Pezizomycotina</taxon>
        <taxon>Sordariomycetes</taxon>
        <taxon>Hypocreomycetidae</taxon>
        <taxon>Hypocreales</taxon>
        <taxon>Nectriaceae</taxon>
        <taxon>Fusarium</taxon>
    </lineage>
</organism>
<name>A0A4E9ENG0_GIBZA</name>
<dbReference type="AlphaFoldDB" id="A0A4E9ENG0"/>
<sequence>MEGLYQSSLEKIKISLDGFHFKERCYLKNTGSFNYILNATSDKLLAKISHFGYLAFSMSLIACHSGKKKLAYEGVYRRRDSIWLWAVLKLWEQLANDTLKRK</sequence>
<reference evidence="1" key="1">
    <citation type="submission" date="2019-04" db="EMBL/GenBank/DDBJ databases">
        <authorList>
            <person name="Melise S."/>
            <person name="Noan J."/>
            <person name="Okalmin O."/>
        </authorList>
    </citation>
    <scope>NUCLEOTIDE SEQUENCE</scope>
    <source>
        <strain evidence="1">FN9</strain>
    </source>
</reference>
<accession>A0A4E9ENG0</accession>
<proteinExistence type="predicted"/>
<evidence type="ECO:0000313" key="1">
    <source>
        <dbReference type="EMBL" id="VIO64517.1"/>
    </source>
</evidence>
<dbReference type="EMBL" id="CAAKMV010000200">
    <property type="protein sequence ID" value="VIO64517.1"/>
    <property type="molecule type" value="Genomic_DNA"/>
</dbReference>
<gene>
    <name evidence="1" type="ORF">FUG_LOCUS580154</name>
</gene>
<protein>
    <submittedName>
        <fullName evidence="1">Uncharacterized protein</fullName>
    </submittedName>
</protein>